<proteinExistence type="predicted"/>
<reference evidence="2 3" key="3">
    <citation type="journal article" date="2019" name="Int. J. Syst. Evol. Microbiol.">
        <title>Nitrosopumilus adriaticus sp. nov. and Nitrosopumilus piranensis sp. nov., two ammonia-oxidizing archaea from the Adriatic Sea and members of the class Nitrososphaeria.</title>
        <authorList>
            <person name="Bayer B."/>
            <person name="Vojvoda J."/>
            <person name="Reinthaler T."/>
            <person name="Reyes C."/>
            <person name="Pinto M."/>
            <person name="Herndl G.J."/>
        </authorList>
    </citation>
    <scope>NUCLEOTIDE SEQUENCE [LARGE SCALE GENOMIC DNA]</scope>
    <source>
        <strain evidence="2 3">D3C</strain>
    </source>
</reference>
<gene>
    <name evidence="2" type="ORF">NPIRD3C_1957</name>
</gene>
<evidence type="ECO:0000256" key="1">
    <source>
        <dbReference type="SAM" id="MobiDB-lite"/>
    </source>
</evidence>
<organism evidence="2 3">
    <name type="scientific">Nitrosopumilus piranensis</name>
    <dbReference type="NCBI Taxonomy" id="1582439"/>
    <lineage>
        <taxon>Archaea</taxon>
        <taxon>Nitrososphaerota</taxon>
        <taxon>Nitrososphaeria</taxon>
        <taxon>Nitrosopumilales</taxon>
        <taxon>Nitrosopumilaceae</taxon>
        <taxon>Nitrosopumilus</taxon>
    </lineage>
</organism>
<dbReference type="EMBL" id="CP010868">
    <property type="protein sequence ID" value="AJM93167.1"/>
    <property type="molecule type" value="Genomic_DNA"/>
</dbReference>
<reference evidence="2 3" key="2">
    <citation type="journal article" date="2016" name="ISME J.">
        <title>Physiological and genomic characterization of two novel marine thaumarchaeal strains indicates niche differentiation.</title>
        <authorList>
            <person name="Bayer B."/>
            <person name="Vojvoda J."/>
            <person name="Offre P."/>
            <person name="Alves R.J."/>
            <person name="Elisabeth N.H."/>
            <person name="Garcia J.A."/>
            <person name="Volland J.M."/>
            <person name="Srivastava A."/>
            <person name="Schleper C."/>
            <person name="Herndl G.J."/>
        </authorList>
    </citation>
    <scope>NUCLEOTIDE SEQUENCE [LARGE SCALE GENOMIC DNA]</scope>
    <source>
        <strain evidence="2 3">D3C</strain>
    </source>
</reference>
<dbReference type="HOGENOM" id="CLU_002905_0_0_2"/>
<keyword evidence="3" id="KW-1185">Reference proteome</keyword>
<evidence type="ECO:0000313" key="3">
    <source>
        <dbReference type="Proteomes" id="UP000032027"/>
    </source>
</evidence>
<dbReference type="KEGG" id="nid:NPIRD3C_1957"/>
<dbReference type="PATRIC" id="fig|1582439.9.peg.2021"/>
<name>A0A0C5CD78_9ARCH</name>
<feature type="region of interest" description="Disordered" evidence="1">
    <location>
        <begin position="1427"/>
        <end position="1457"/>
    </location>
</feature>
<dbReference type="Proteomes" id="UP000032027">
    <property type="component" value="Chromosome"/>
</dbReference>
<sequence>MKSTQSFHTIKTKEIVTKMSRQRILSAIALSILIFTGSVSFGNLFTADAQTTNLYVSANNPQSQNRISGPQVIEVVIRDQNIGDTGKAIGEPDVTVNGKNLRMVQAVDGNWYGYFADRAQAQIADSTVGLTGKGLDFGTLCTPSSSVLGFSVTETVGIAIPVSGTGIGGENGSTPKEISQDCSLSSPYTKNSINVVRQAKTINSGGGSVKLGQVGLASQDLWPFIQLYDFSKGGNVVVQYNRGGGPQQTTLTFDSADKLVNFELDRTSYPRSSDVNLKITDLSLNIDPTDEDSWSFGTLPSGPSTYYLLYEDSGKNDSDGTTGAVNLASKLSSMMFKDNGVLKINPNVQGQSNVLTIQDNSNSQTNGDGELDISQIATSGGSIATGKYPVTITETGPNSAVFTTTDANNDSVLLTTDNAQRGTSASIEYNKKSTTLLIGFGKGTLSLDESLKGNEWNSGEEMPVILIDSDANKNNLEKEDLDLFNPSYKAIPALSTGDPYTLGESGTESNTKTTASFLNGYTLTPTTSGQFTLSETVLGTGTSVLVEKHSDRARIDPSSNTDSDALVIDLKTNLSELYSSINNPFDSSKKFKGLNMFNFDIRSLGTEISSVDIYLLITTSSILDSSGNPTSGITAIKIASDTTVQNLINLNSTQQVSSPQTLHSNLFSSSFSGNEKIGLMFAYPKIQNIGTETKPIVADFFSYGLKNAGTAKSDRVANQIVRVEMEELSNSAGKFRGSLEYIMLNQLNIFDSKTYEQILPIDDEPVFIIIDELKGNEAPRISYNDLGSDGVQTTISDQQDVLSHMGIVVLSVKTFKPGDTVGVNLLDKDLNTNSDLVDIYTVVDATKFPNDPAVDTVGLANLGFRENNQPFGRLLEITFDDERWLKSNILHNGKSCSAISGLDGLSSTGFTLVETGKKTGEFKGDFKIPSQYCSRNDGGVVKSTSGVDIGAVYYDFRGQSSQAAITSASASVGATSGIVKLDRTTYPVPIGAVSNFYESGKTSSTIPDSNSIFPFHLTAITKNGDFKAIDSGEEIGPRDTMLDIRIHDADYNLSPNGEDKLSQNIGGTTNGPIKVMVTRGSSTIVLATAGGEEAKVGVITVGKNVKSGITREFGPIPETSPSSGVFQFSLPIKYVDGPSSTKCPTTLESGFEKLDKSKTGVLSRFDAKPSSGSYCVLQGDIITVEYADQADASGSSRTVTDSAAFDLRMGVLQSDTQSYIVGRDALITLIDPDLNFDSRKAETYSLDVLEWKSDDAKVSMGALGGAMTNNGKIFDPRPVGLRETGESTGIFQTSIKIPSEINKKQVDRGENIKVTYTDWGTPGSDFVGKNDQKVEIRFSTSNFQSQIALDKKVYSWTEKVYITIIAPDHNFNENKIDEIGSKSDNEIKISTRSNKLSQYKLTETGFNTGIFVGEVILTGFKHDADGNPRTGSIDGIDTTPRTEPKSNGGPKNGFLESKNDDGLTVSFQYSDRQTLTASALIKWNIGNVEWVQGATSANGNGIIRVIDPDMNLNPNTVNTFTIDVWSDSDLGGIDLTVTETGQATGIFEGHVTFSSKDQSSGHRLRVSEGDFVTAKYEDNTLPKPYAKADELKIISSTVVGPVIPPLERVPVGTPRVVDSFGNVIGQVKADQQIQITTGISNKNIATQPFTYLVQIQDSNNSVQSLSWITGSLEVNQNFSPAVSWIPEKSGKYTATVFVWTSLTNPIALSPTVEFTIDVN</sequence>
<protein>
    <submittedName>
        <fullName evidence="2">Uncharacterized protein</fullName>
    </submittedName>
</protein>
<reference evidence="3" key="1">
    <citation type="submission" date="2015-02" db="EMBL/GenBank/DDBJ databases">
        <title>Characterization of two novel Thaumarchaeota isolated from the Northern Adriatic Sea.</title>
        <authorList>
            <person name="Bayer B."/>
            <person name="Vojvoda J."/>
            <person name="Offre P."/>
            <person name="Srivastava A."/>
            <person name="Elisabeth N."/>
            <person name="Garcia J.A.L."/>
            <person name="Schleper C."/>
            <person name="Herndl G.J."/>
        </authorList>
    </citation>
    <scope>NUCLEOTIDE SEQUENCE [LARGE SCALE GENOMIC DNA]</scope>
    <source>
        <strain evidence="3">D3C</strain>
    </source>
</reference>
<accession>A0A0C5CD78</accession>
<evidence type="ECO:0000313" key="2">
    <source>
        <dbReference type="EMBL" id="AJM93167.1"/>
    </source>
</evidence>